<evidence type="ECO:0000259" key="3">
    <source>
        <dbReference type="Pfam" id="PF01345"/>
    </source>
</evidence>
<evidence type="ECO:0000256" key="1">
    <source>
        <dbReference type="SAM" id="MobiDB-lite"/>
    </source>
</evidence>
<sequence>MKLIKTITSIPLLLTTLTSQILLHTPVTAQTATPLLCAVPGKDGVRTLAGVINTYYAGAGTASRGTDTINVGAINLDGSQTPIAAGDLLLIIQMQGANINSTNTDSYGDGTSGGGNDGDLRIIPNPNGANGNLGDDEFTAGNYEYVVATKVSGSSITIRGAGSNSGLINTYSSAPFGAQGQRTYQVIRVPQYSNATLTSSLTAARWNGSSGGVLVYDVAGNTNLGNNTTVDVSGIGFRGGGAYQYQGAARGLTSRDYRTLSTATANSSKGEGTAGTPRYVFNRVNNTRTDNGVANEGYPDGSFGRGAPGNAGGGGTDGNPAASIGNNENSGGGGGGNGGSGGMGGRSFRSALAVGGFGGARFPASSGRVVMGGGGGAGTTNDATSDPPDSIPDGIASSGASGGGVVLIRTGTISGSATVNASGADALNVGRDGGGGGGAGGSVVITAANTVNNSLDRLTVDANGGKGGDAKFGLLHGPGGGGGGGVILTNLPAQRNDNGGANGGTSDPVDPRMNFGATRGSDTIPLDENSIPIPGANSGAECVPQLTVNKTTSTPRITNKPGKAIYTITVSNAANRATATNVVISDPLPTGFTFDASTPPTVTLINSANEPTARNTIMNPEAGATTADFGTFNIPGGGSVQITFSVDVGVNVPDNTYNNDAIATYIDPTLDTPGSNPTTTNIARSRYDGNISTTEDVIVSQLPPPPPTPVVNIRGVKRITNVIRNGVPLAGVNFGVVIDDPSDINDDASIWANSQLAPVGVTRIDPQLKLRAGDEVEYTVYFLVDGNEPITNARFCDPIPQGTSFISNSGSDITLNIANTITNQTNIADADRASLVNAVAPLPANNVCPNQSNPTGAVLVNFGTLDSTPGNNFGYTRFRVRVD</sequence>
<dbReference type="OrthoDB" id="6074739at2"/>
<gene>
    <name evidence="4" type="ORF">DSM106972_012880</name>
</gene>
<evidence type="ECO:0000256" key="2">
    <source>
        <dbReference type="SAM" id="SignalP"/>
    </source>
</evidence>
<feature type="compositionally biased region" description="Low complexity" evidence="1">
    <location>
        <begin position="318"/>
        <end position="329"/>
    </location>
</feature>
<feature type="domain" description="DUF11" evidence="3">
    <location>
        <begin position="546"/>
        <end position="663"/>
    </location>
</feature>
<dbReference type="NCBIfam" id="TIGR01451">
    <property type="entry name" value="B_ant_repeat"/>
    <property type="match status" value="2"/>
</dbReference>
<feature type="region of interest" description="Disordered" evidence="1">
    <location>
        <begin position="371"/>
        <end position="399"/>
    </location>
</feature>
<accession>A0A433VT69</accession>
<keyword evidence="2" id="KW-0732">Signal</keyword>
<feature type="region of interest" description="Disordered" evidence="1">
    <location>
        <begin position="263"/>
        <end position="342"/>
    </location>
</feature>
<organism evidence="4 5">
    <name type="scientific">Dulcicalothrix desertica PCC 7102</name>
    <dbReference type="NCBI Taxonomy" id="232991"/>
    <lineage>
        <taxon>Bacteria</taxon>
        <taxon>Bacillati</taxon>
        <taxon>Cyanobacteriota</taxon>
        <taxon>Cyanophyceae</taxon>
        <taxon>Nostocales</taxon>
        <taxon>Calotrichaceae</taxon>
        <taxon>Dulcicalothrix</taxon>
    </lineage>
</organism>
<dbReference type="PANTHER" id="PTHR34819:SF3">
    <property type="entry name" value="CELL SURFACE PROTEIN"/>
    <property type="match status" value="1"/>
</dbReference>
<keyword evidence="5" id="KW-1185">Reference proteome</keyword>
<name>A0A433VT69_9CYAN</name>
<feature type="chain" id="PRO_5030092603" description="DUF11 domain-containing protein" evidence="2">
    <location>
        <begin position="30"/>
        <end position="883"/>
    </location>
</feature>
<dbReference type="InterPro" id="IPR001434">
    <property type="entry name" value="OmcB-like_DUF11"/>
</dbReference>
<dbReference type="RefSeq" id="WP_127079942.1">
    <property type="nucleotide sequence ID" value="NZ_RSCL01000002.1"/>
</dbReference>
<evidence type="ECO:0000313" key="4">
    <source>
        <dbReference type="EMBL" id="RUT09235.1"/>
    </source>
</evidence>
<feature type="compositionally biased region" description="Gly residues" evidence="1">
    <location>
        <begin position="330"/>
        <end position="342"/>
    </location>
</feature>
<feature type="compositionally biased region" description="Gly residues" evidence="1">
    <location>
        <begin position="303"/>
        <end position="317"/>
    </location>
</feature>
<dbReference type="EMBL" id="RSCL01000002">
    <property type="protein sequence ID" value="RUT09235.1"/>
    <property type="molecule type" value="Genomic_DNA"/>
</dbReference>
<dbReference type="Proteomes" id="UP000271624">
    <property type="component" value="Unassembled WGS sequence"/>
</dbReference>
<reference evidence="4" key="1">
    <citation type="submission" date="2018-12" db="EMBL/GenBank/DDBJ databases">
        <authorList>
            <person name="Will S."/>
            <person name="Neumann-Schaal M."/>
            <person name="Henke P."/>
        </authorList>
    </citation>
    <scope>NUCLEOTIDE SEQUENCE</scope>
    <source>
        <strain evidence="4">PCC 7102</strain>
    </source>
</reference>
<dbReference type="InterPro" id="IPR047589">
    <property type="entry name" value="DUF11_rpt"/>
</dbReference>
<feature type="compositionally biased region" description="Polar residues" evidence="1">
    <location>
        <begin position="283"/>
        <end position="292"/>
    </location>
</feature>
<protein>
    <recommendedName>
        <fullName evidence="3">DUF11 domain-containing protein</fullName>
    </recommendedName>
</protein>
<dbReference type="PANTHER" id="PTHR34819">
    <property type="entry name" value="LARGE CYSTEINE-RICH PERIPLASMIC PROTEIN OMCB"/>
    <property type="match status" value="1"/>
</dbReference>
<dbReference type="InterPro" id="IPR051172">
    <property type="entry name" value="Chlamydia_OmcB"/>
</dbReference>
<evidence type="ECO:0000313" key="5">
    <source>
        <dbReference type="Proteomes" id="UP000271624"/>
    </source>
</evidence>
<feature type="signal peptide" evidence="2">
    <location>
        <begin position="1"/>
        <end position="29"/>
    </location>
</feature>
<reference evidence="4" key="2">
    <citation type="journal article" date="2019" name="Genome Biol. Evol.">
        <title>Day and night: Metabolic profiles and evolutionary relationships of six axenic non-marine cyanobacteria.</title>
        <authorList>
            <person name="Will S.E."/>
            <person name="Henke P."/>
            <person name="Boedeker C."/>
            <person name="Huang S."/>
            <person name="Brinkmann H."/>
            <person name="Rohde M."/>
            <person name="Jarek M."/>
            <person name="Friedl T."/>
            <person name="Seufert S."/>
            <person name="Schumacher M."/>
            <person name="Overmann J."/>
            <person name="Neumann-Schaal M."/>
            <person name="Petersen J."/>
        </authorList>
    </citation>
    <scope>NUCLEOTIDE SEQUENCE [LARGE SCALE GENOMIC DNA]</scope>
    <source>
        <strain evidence="4">PCC 7102</strain>
    </source>
</reference>
<proteinExistence type="predicted"/>
<comment type="caution">
    <text evidence="4">The sequence shown here is derived from an EMBL/GenBank/DDBJ whole genome shotgun (WGS) entry which is preliminary data.</text>
</comment>
<dbReference type="AlphaFoldDB" id="A0A433VT69"/>
<dbReference type="Pfam" id="PF01345">
    <property type="entry name" value="DUF11"/>
    <property type="match status" value="1"/>
</dbReference>